<dbReference type="GO" id="GO:0005794">
    <property type="term" value="C:Golgi apparatus"/>
    <property type="evidence" value="ECO:0007669"/>
    <property type="project" value="TreeGrafter"/>
</dbReference>
<feature type="domain" description="Palmitoyltransferase DHHC" evidence="13">
    <location>
        <begin position="178"/>
        <end position="297"/>
    </location>
</feature>
<evidence type="ECO:0000256" key="10">
    <source>
        <dbReference type="ARBA" id="ARBA00048048"/>
    </source>
</evidence>
<feature type="transmembrane region" description="Helical" evidence="11">
    <location>
        <begin position="227"/>
        <end position="246"/>
    </location>
</feature>
<evidence type="ECO:0000256" key="2">
    <source>
        <dbReference type="ARBA" id="ARBA00022679"/>
    </source>
</evidence>
<dbReference type="GO" id="GO:0016020">
    <property type="term" value="C:membrane"/>
    <property type="evidence" value="ECO:0007669"/>
    <property type="project" value="UniProtKB-SubCell"/>
</dbReference>
<dbReference type="OrthoDB" id="331948at2759"/>
<evidence type="ECO:0000259" key="13">
    <source>
        <dbReference type="Pfam" id="PF01529"/>
    </source>
</evidence>
<comment type="subcellular location">
    <subcellularLocation>
        <location evidence="1">Membrane</location>
        <topology evidence="1">Multi-pass membrane protein</topology>
    </subcellularLocation>
</comment>
<feature type="compositionally biased region" description="Basic residues" evidence="12">
    <location>
        <begin position="105"/>
        <end position="123"/>
    </location>
</feature>
<keyword evidence="5 11" id="KW-0472">Membrane</keyword>
<evidence type="ECO:0000256" key="11">
    <source>
        <dbReference type="RuleBase" id="RU079119"/>
    </source>
</evidence>
<dbReference type="GO" id="GO:0005783">
    <property type="term" value="C:endoplasmic reticulum"/>
    <property type="evidence" value="ECO:0007669"/>
    <property type="project" value="TreeGrafter"/>
</dbReference>
<evidence type="ECO:0000256" key="4">
    <source>
        <dbReference type="ARBA" id="ARBA00022989"/>
    </source>
</evidence>
<dbReference type="HOGENOM" id="CLU_034009_0_0_1"/>
<keyword evidence="4 11" id="KW-1133">Transmembrane helix</keyword>
<comment type="catalytic activity">
    <reaction evidence="10 11">
        <text>L-cysteinyl-[protein] + hexadecanoyl-CoA = S-hexadecanoyl-L-cysteinyl-[protein] + CoA</text>
        <dbReference type="Rhea" id="RHEA:36683"/>
        <dbReference type="Rhea" id="RHEA-COMP:10131"/>
        <dbReference type="Rhea" id="RHEA-COMP:11032"/>
        <dbReference type="ChEBI" id="CHEBI:29950"/>
        <dbReference type="ChEBI" id="CHEBI:57287"/>
        <dbReference type="ChEBI" id="CHEBI:57379"/>
        <dbReference type="ChEBI" id="CHEBI:74151"/>
        <dbReference type="EC" id="2.3.1.225"/>
    </reaction>
</comment>
<keyword evidence="7" id="KW-0449">Lipoprotein</keyword>
<dbReference type="PROSITE" id="PS51257">
    <property type="entry name" value="PROKAR_LIPOPROTEIN"/>
    <property type="match status" value="1"/>
</dbReference>
<dbReference type="AlphaFoldDB" id="Q0CI91"/>
<feature type="compositionally biased region" description="Basic and acidic residues" evidence="12">
    <location>
        <begin position="124"/>
        <end position="140"/>
    </location>
</feature>
<gene>
    <name evidence="14" type="ORF">ATEG_06593</name>
</gene>
<dbReference type="InterPro" id="IPR001594">
    <property type="entry name" value="Palmitoyltrfase_DHHC"/>
</dbReference>
<keyword evidence="8 11" id="KW-0012">Acyltransferase</keyword>
<dbReference type="Proteomes" id="UP000007963">
    <property type="component" value="Unassembled WGS sequence"/>
</dbReference>
<keyword evidence="3 11" id="KW-0812">Transmembrane</keyword>
<evidence type="ECO:0000256" key="5">
    <source>
        <dbReference type="ARBA" id="ARBA00023136"/>
    </source>
</evidence>
<evidence type="ECO:0000313" key="15">
    <source>
        <dbReference type="Proteomes" id="UP000007963"/>
    </source>
</evidence>
<evidence type="ECO:0000256" key="3">
    <source>
        <dbReference type="ARBA" id="ARBA00022692"/>
    </source>
</evidence>
<dbReference type="GO" id="GO:0019706">
    <property type="term" value="F:protein-cysteine S-palmitoyltransferase activity"/>
    <property type="evidence" value="ECO:0007669"/>
    <property type="project" value="UniProtKB-EC"/>
</dbReference>
<feature type="transmembrane region" description="Helical" evidence="11">
    <location>
        <begin position="12"/>
        <end position="32"/>
    </location>
</feature>
<comment type="domain">
    <text evidence="11">The DHHC domain is required for palmitoyltransferase activity.</text>
</comment>
<feature type="transmembrane region" description="Helical" evidence="11">
    <location>
        <begin position="52"/>
        <end position="75"/>
    </location>
</feature>
<dbReference type="GeneID" id="4321930"/>
<protein>
    <recommendedName>
        <fullName evidence="11">Palmitoyltransferase</fullName>
        <ecNumber evidence="11">2.3.1.225</ecNumber>
    </recommendedName>
</protein>
<dbReference type="Pfam" id="PF01529">
    <property type="entry name" value="DHHC"/>
    <property type="match status" value="1"/>
</dbReference>
<keyword evidence="6" id="KW-0564">Palmitate</keyword>
<dbReference type="PROSITE" id="PS50216">
    <property type="entry name" value="DHHC"/>
    <property type="match status" value="1"/>
</dbReference>
<dbReference type="RefSeq" id="XP_001215771.1">
    <property type="nucleotide sequence ID" value="XM_001215771.1"/>
</dbReference>
<reference evidence="15" key="1">
    <citation type="submission" date="2005-09" db="EMBL/GenBank/DDBJ databases">
        <title>Annotation of the Aspergillus terreus NIH2624 genome.</title>
        <authorList>
            <person name="Birren B.W."/>
            <person name="Lander E.S."/>
            <person name="Galagan J.E."/>
            <person name="Nusbaum C."/>
            <person name="Devon K."/>
            <person name="Henn M."/>
            <person name="Ma L.-J."/>
            <person name="Jaffe D.B."/>
            <person name="Butler J."/>
            <person name="Alvarez P."/>
            <person name="Gnerre S."/>
            <person name="Grabherr M."/>
            <person name="Kleber M."/>
            <person name="Mauceli E.W."/>
            <person name="Brockman W."/>
            <person name="Rounsley S."/>
            <person name="Young S.K."/>
            <person name="LaButti K."/>
            <person name="Pushparaj V."/>
            <person name="DeCaprio D."/>
            <person name="Crawford M."/>
            <person name="Koehrsen M."/>
            <person name="Engels R."/>
            <person name="Montgomery P."/>
            <person name="Pearson M."/>
            <person name="Howarth C."/>
            <person name="Larson L."/>
            <person name="Luoma S."/>
            <person name="White J."/>
            <person name="Alvarado L."/>
            <person name="Kodira C.D."/>
            <person name="Zeng Q."/>
            <person name="Oleary S."/>
            <person name="Yandava C."/>
            <person name="Denning D.W."/>
            <person name="Nierman W.C."/>
            <person name="Milne T."/>
            <person name="Madden K."/>
        </authorList>
    </citation>
    <scope>NUCLEOTIDE SEQUENCE [LARGE SCALE GENOMIC DNA]</scope>
    <source>
        <strain evidence="15">NIH 2624 / FGSC A1156</strain>
    </source>
</reference>
<dbReference type="OMA" id="SFYTKDV"/>
<feature type="region of interest" description="Disordered" evidence="12">
    <location>
        <begin position="94"/>
        <end position="140"/>
    </location>
</feature>
<dbReference type="InterPro" id="IPR039859">
    <property type="entry name" value="PFA4/ZDH16/20/ERF2-like"/>
</dbReference>
<proteinExistence type="inferred from homology"/>
<dbReference type="EC" id="2.3.1.225" evidence="11"/>
<dbReference type="VEuPathDB" id="FungiDB:ATEG_06593"/>
<sequence length="480" mass="53673">MARPDRRVNLAVARVIPPVLLGIVAYACYVVTKPLCIDYLIHPLPKYSHNPRVGAGAAIIVVYYVLLIPVLATYLRLLYNVVWNPGFLPRSSLAQGKKDTDPSSHHRHSGRHRRKRSRRRSHTHHVEKSDGQQDGKADVDVERGPDYHAAGAAFPLDSAGLESFYTKDVFVCQPDGRPLYCSTCCQYKTDRAHHCREVDRCVRKMDHFCPWVGGVVSETSLKFFIQFVFYTTIFCAFALIVCAIFTAELKREMGTANVHWAVGIGLSGLFGLFTFGMTLSSVQLAMYNVTTIENLNRRSVVWTLAIRVPQHLLAKLTPNSQWAPTFRTITYPLPPMPPNFEAMTGTGHQQQVPPPGEQHVFAILQTLPGENPFDLGSPLKNLQQVMGYSLLDWILPLKHSPCADHSNMESAFAMGPVVSRLKQEAGLEARLDETSTAEQPPSHKRKRRHFIDFALSGLSFILARHNTIIIAHSNPTVYGA</sequence>
<dbReference type="GO" id="GO:0006612">
    <property type="term" value="P:protein targeting to membrane"/>
    <property type="evidence" value="ECO:0007669"/>
    <property type="project" value="TreeGrafter"/>
</dbReference>
<dbReference type="PANTHER" id="PTHR22883">
    <property type="entry name" value="ZINC FINGER DHHC DOMAIN CONTAINING PROTEIN"/>
    <property type="match status" value="1"/>
</dbReference>
<dbReference type="eggNOG" id="KOG1311">
    <property type="taxonomic scope" value="Eukaryota"/>
</dbReference>
<evidence type="ECO:0000256" key="7">
    <source>
        <dbReference type="ARBA" id="ARBA00023288"/>
    </source>
</evidence>
<evidence type="ECO:0000256" key="1">
    <source>
        <dbReference type="ARBA" id="ARBA00004141"/>
    </source>
</evidence>
<evidence type="ECO:0000256" key="6">
    <source>
        <dbReference type="ARBA" id="ARBA00023139"/>
    </source>
</evidence>
<feature type="transmembrane region" description="Helical" evidence="11">
    <location>
        <begin position="258"/>
        <end position="279"/>
    </location>
</feature>
<evidence type="ECO:0000256" key="8">
    <source>
        <dbReference type="ARBA" id="ARBA00023315"/>
    </source>
</evidence>
<evidence type="ECO:0000256" key="9">
    <source>
        <dbReference type="ARBA" id="ARBA00038298"/>
    </source>
</evidence>
<accession>Q0CI91</accession>
<organism evidence="14 15">
    <name type="scientific">Aspergillus terreus (strain NIH 2624 / FGSC A1156)</name>
    <dbReference type="NCBI Taxonomy" id="341663"/>
    <lineage>
        <taxon>Eukaryota</taxon>
        <taxon>Fungi</taxon>
        <taxon>Dikarya</taxon>
        <taxon>Ascomycota</taxon>
        <taxon>Pezizomycotina</taxon>
        <taxon>Eurotiomycetes</taxon>
        <taxon>Eurotiomycetidae</taxon>
        <taxon>Eurotiales</taxon>
        <taxon>Aspergillaceae</taxon>
        <taxon>Aspergillus</taxon>
        <taxon>Aspergillus subgen. Circumdati</taxon>
    </lineage>
</organism>
<dbReference type="EMBL" id="CH476602">
    <property type="protein sequence ID" value="EAU33137.1"/>
    <property type="molecule type" value="Genomic_DNA"/>
</dbReference>
<comment type="similarity">
    <text evidence="9">Belongs to the DHHC palmitoyltransferase family. PFA5 subfamily.</text>
</comment>
<evidence type="ECO:0000256" key="12">
    <source>
        <dbReference type="SAM" id="MobiDB-lite"/>
    </source>
</evidence>
<keyword evidence="2 11" id="KW-0808">Transferase</keyword>
<name>Q0CI91_ASPTN</name>
<dbReference type="STRING" id="341663.Q0CI91"/>
<dbReference type="PANTHER" id="PTHR22883:SF23">
    <property type="entry name" value="PALMITOYLTRANSFERASE ZDHHC6"/>
    <property type="match status" value="1"/>
</dbReference>
<evidence type="ECO:0000313" key="14">
    <source>
        <dbReference type="EMBL" id="EAU33137.1"/>
    </source>
</evidence>